<proteinExistence type="predicted"/>
<dbReference type="OrthoDB" id="269405at2759"/>
<dbReference type="InterPro" id="IPR007244">
    <property type="entry name" value="Naa35_N"/>
</dbReference>
<evidence type="ECO:0000259" key="2">
    <source>
        <dbReference type="Pfam" id="PF04112"/>
    </source>
</evidence>
<organism evidence="3 4">
    <name type="scientific">Monilinia fructigena</name>
    <dbReference type="NCBI Taxonomy" id="38457"/>
    <lineage>
        <taxon>Eukaryota</taxon>
        <taxon>Fungi</taxon>
        <taxon>Dikarya</taxon>
        <taxon>Ascomycota</taxon>
        <taxon>Pezizomycotina</taxon>
        <taxon>Leotiomycetes</taxon>
        <taxon>Helotiales</taxon>
        <taxon>Sclerotiniaceae</taxon>
        <taxon>Monilinia</taxon>
    </lineage>
</organism>
<evidence type="ECO:0000313" key="3">
    <source>
        <dbReference type="EMBL" id="RAL61571.1"/>
    </source>
</evidence>
<reference evidence="3 4" key="1">
    <citation type="submission" date="2018-06" db="EMBL/GenBank/DDBJ databases">
        <title>Genome Sequence of the Brown Rot Fungal Pathogen Monilinia fructigena.</title>
        <authorList>
            <person name="Landi L."/>
            <person name="De Miccolis Angelini R.M."/>
            <person name="Pollastro S."/>
            <person name="Abate D."/>
            <person name="Faretra F."/>
            <person name="Romanazzi G."/>
        </authorList>
    </citation>
    <scope>NUCLEOTIDE SEQUENCE [LARGE SCALE GENOMIC DNA]</scope>
    <source>
        <strain evidence="3 4">Mfrg269</strain>
    </source>
</reference>
<name>A0A395IN58_9HELO</name>
<accession>A0A395IN58</accession>
<dbReference type="InterPro" id="IPR057983">
    <property type="entry name" value="NAA35-like_N"/>
</dbReference>
<protein>
    <recommendedName>
        <fullName evidence="2">NAA35-like N-terminal domain-containing protein</fullName>
    </recommendedName>
</protein>
<dbReference type="GO" id="GO:0031417">
    <property type="term" value="C:NatC complex"/>
    <property type="evidence" value="ECO:0007669"/>
    <property type="project" value="InterPro"/>
</dbReference>
<evidence type="ECO:0000256" key="1">
    <source>
        <dbReference type="SAM" id="MobiDB-lite"/>
    </source>
</evidence>
<comment type="caution">
    <text evidence="3">The sequence shown here is derived from an EMBL/GenBank/DDBJ whole genome shotgun (WGS) entry which is preliminary data.</text>
</comment>
<gene>
    <name evidence="3" type="ORF">DID88_009610</name>
</gene>
<keyword evidence="4" id="KW-1185">Reference proteome</keyword>
<evidence type="ECO:0000313" key="4">
    <source>
        <dbReference type="Proteomes" id="UP000249056"/>
    </source>
</evidence>
<sequence length="94" mass="10093">MHDNSIAAISQQVSDLGIDQGPSDPAAMMVALNPEQPPAPKLYSKGVMITDITQVFTDAAHQLKVGDLVKDPFFTLFDAVAALEIMDPKMDSGY</sequence>
<dbReference type="EMBL" id="QKRW01000030">
    <property type="protein sequence ID" value="RAL61571.1"/>
    <property type="molecule type" value="Genomic_DNA"/>
</dbReference>
<dbReference type="AlphaFoldDB" id="A0A395IN58"/>
<dbReference type="Proteomes" id="UP000249056">
    <property type="component" value="Unassembled WGS sequence"/>
</dbReference>
<dbReference type="PANTHER" id="PTHR21373">
    <property type="entry name" value="GLUCOSE REPRESSIBLE PROTEIN MAK10"/>
    <property type="match status" value="1"/>
</dbReference>
<feature type="region of interest" description="Disordered" evidence="1">
    <location>
        <begin position="1"/>
        <end position="29"/>
    </location>
</feature>
<dbReference type="PANTHER" id="PTHR21373:SF0">
    <property type="entry name" value="N-ALPHA-ACETYLTRANSFERASE 35, NATC AUXILIARY SUBUNIT"/>
    <property type="match status" value="1"/>
</dbReference>
<dbReference type="Pfam" id="PF04112">
    <property type="entry name" value="Mak10"/>
    <property type="match status" value="1"/>
</dbReference>
<feature type="domain" description="NAA35-like N-terminal" evidence="2">
    <location>
        <begin position="66"/>
        <end position="94"/>
    </location>
</feature>